<evidence type="ECO:0000259" key="1">
    <source>
        <dbReference type="Pfam" id="PF16778"/>
    </source>
</evidence>
<organism evidence="2 3">
    <name type="scientific">Synechococcus phage S-SSM7</name>
    <dbReference type="NCBI Taxonomy" id="445686"/>
    <lineage>
        <taxon>Viruses</taxon>
        <taxon>Duplodnaviria</taxon>
        <taxon>Heunggongvirae</taxon>
        <taxon>Uroviricota</taxon>
        <taxon>Caudoviricetes</taxon>
        <taxon>Pantevenvirales</taxon>
        <taxon>Kyanoviridae</taxon>
        <taxon>Lipsvirus</taxon>
        <taxon>Lipsvirus ssm7</taxon>
    </lineage>
</organism>
<evidence type="ECO:0000313" key="3">
    <source>
        <dbReference type="Proteomes" id="UP000006527"/>
    </source>
</evidence>
<accession>E3SL36</accession>
<protein>
    <recommendedName>
        <fullName evidence="1">Phage tail assembly chaperone-like domain-containing protein</fullName>
    </recommendedName>
</protein>
<dbReference type="Proteomes" id="UP000006527">
    <property type="component" value="Segment"/>
</dbReference>
<reference evidence="2 3" key="1">
    <citation type="journal article" date="2010" name="Environ. Microbiol.">
        <title>Genomic analysis of oceanic cyanobacterial myoviruses compared with T4-like myoviruses from diverse hosts and environments.</title>
        <authorList>
            <person name="Sullivan M.B."/>
            <person name="Huang K.H."/>
            <person name="Ignacio-Espinoza J.C."/>
            <person name="Berlin A.M."/>
            <person name="Kelly L."/>
            <person name="Weigele P.R."/>
            <person name="DeFrancesco A.S."/>
            <person name="Kern S.E."/>
            <person name="Thompson L.R."/>
            <person name="Young S."/>
            <person name="Yandava C."/>
            <person name="Fu R."/>
            <person name="Krastins B."/>
            <person name="Chase M."/>
            <person name="Sarracino D."/>
            <person name="Osburne M.S."/>
            <person name="Henn M.R."/>
            <person name="Chisholm S.W."/>
        </authorList>
    </citation>
    <scope>NUCLEOTIDE SEQUENCE [LARGE SCALE GENOMIC DNA]</scope>
    <source>
        <strain evidence="2">8109-3</strain>
    </source>
</reference>
<gene>
    <name evidence="2" type="ORF">SSSM7_118</name>
</gene>
<dbReference type="Gene3D" id="6.10.140.1310">
    <property type="match status" value="1"/>
</dbReference>
<dbReference type="InterPro" id="IPR031893">
    <property type="entry name" value="Phage_tail_APC"/>
</dbReference>
<sequence length="267" mass="30261">MATKIIEHQWKLNLPNAFLTDHSMSDGNQRDQTYDGPDKIYLQINAEGKEVYGPLTEDDIADGRPKPLDVVQWYEVDCARSDLHTLICQLRGPVVNEKEEDRGAGTDTNHPGSPEVDGTIYPQFTYSSTIFPDDIYNWDTIRVANPGTAGPDDITIGTFTPREKLNGVDEDKTWDHVRKHRDSVLANTDGQIAEDMPDALKQQWKDYRQSLRDLPNKMIAAGVHPNFADLMFPFEPGFQDPPHQGDPDAESGQAWEPPIFYVRNFYI</sequence>
<dbReference type="OrthoDB" id="29232at10239"/>
<keyword evidence="3" id="KW-1185">Reference proteome</keyword>
<dbReference type="KEGG" id="vg:10328687"/>
<dbReference type="Pfam" id="PF16778">
    <property type="entry name" value="Phage_tail_APC"/>
    <property type="match status" value="1"/>
</dbReference>
<proteinExistence type="predicted"/>
<dbReference type="GeneID" id="10328687"/>
<feature type="domain" description="Phage tail assembly chaperone-like" evidence="1">
    <location>
        <begin position="175"/>
        <end position="217"/>
    </location>
</feature>
<name>E3SL36_9CAUD</name>
<dbReference type="RefSeq" id="YP_004324171.1">
    <property type="nucleotide sequence ID" value="NC_015287.1"/>
</dbReference>
<dbReference type="EMBL" id="GU071098">
    <property type="protein sequence ID" value="ADO98184.1"/>
    <property type="molecule type" value="Genomic_DNA"/>
</dbReference>
<evidence type="ECO:0000313" key="2">
    <source>
        <dbReference type="EMBL" id="ADO98184.1"/>
    </source>
</evidence>